<sequence>MGYSYLFGPASVYPSEVRQLLREGARAYMARPEKQDLDKAVECYEAALNKLDELGLAGDPKHSPGSPHITGLTGRLAEVYAAKGDRDNAITMYRETLTRIFDHSQLEGGQALPPLQEAKSIGQLIADEGLSKQTRQTLQLALSSAYKLALMCNEKASRDQWRALMLPTLQGQADNGNREAERWFTWCLD</sequence>
<proteinExistence type="predicted"/>
<feature type="non-terminal residue" evidence="1">
    <location>
        <position position="189"/>
    </location>
</feature>
<reference evidence="1" key="1">
    <citation type="submission" date="2022-06" db="EMBL/GenBank/DDBJ databases">
        <title>Phylogenomic reconstructions and comparative analyses of Kickxellomycotina fungi.</title>
        <authorList>
            <person name="Reynolds N.K."/>
            <person name="Stajich J.E."/>
            <person name="Barry K."/>
            <person name="Grigoriev I.V."/>
            <person name="Crous P."/>
            <person name="Smith M.E."/>
        </authorList>
    </citation>
    <scope>NUCLEOTIDE SEQUENCE</scope>
    <source>
        <strain evidence="1">RSA 2271</strain>
    </source>
</reference>
<keyword evidence="2" id="KW-1185">Reference proteome</keyword>
<name>A0ACC1HRG0_9FUNG</name>
<comment type="caution">
    <text evidence="1">The sequence shown here is derived from an EMBL/GenBank/DDBJ whole genome shotgun (WGS) entry which is preliminary data.</text>
</comment>
<protein>
    <submittedName>
        <fullName evidence="1">Uncharacterized protein</fullName>
    </submittedName>
</protein>
<gene>
    <name evidence="1" type="ORF">EV182_007996</name>
</gene>
<dbReference type="EMBL" id="JAMZIH010003936">
    <property type="protein sequence ID" value="KAJ1676539.1"/>
    <property type="molecule type" value="Genomic_DNA"/>
</dbReference>
<evidence type="ECO:0000313" key="1">
    <source>
        <dbReference type="EMBL" id="KAJ1676539.1"/>
    </source>
</evidence>
<evidence type="ECO:0000313" key="2">
    <source>
        <dbReference type="Proteomes" id="UP001145114"/>
    </source>
</evidence>
<dbReference type="Proteomes" id="UP001145114">
    <property type="component" value="Unassembled WGS sequence"/>
</dbReference>
<organism evidence="1 2">
    <name type="scientific">Spiromyces aspiralis</name>
    <dbReference type="NCBI Taxonomy" id="68401"/>
    <lineage>
        <taxon>Eukaryota</taxon>
        <taxon>Fungi</taxon>
        <taxon>Fungi incertae sedis</taxon>
        <taxon>Zoopagomycota</taxon>
        <taxon>Kickxellomycotina</taxon>
        <taxon>Kickxellomycetes</taxon>
        <taxon>Kickxellales</taxon>
        <taxon>Kickxellaceae</taxon>
        <taxon>Spiromyces</taxon>
    </lineage>
</organism>
<accession>A0ACC1HRG0</accession>